<accession>A0ACC2T3W0</accession>
<comment type="caution">
    <text evidence="1">The sequence shown here is derived from an EMBL/GenBank/DDBJ whole genome shotgun (WGS) entry which is preliminary data.</text>
</comment>
<protein>
    <submittedName>
        <fullName evidence="1">Uncharacterized protein</fullName>
    </submittedName>
</protein>
<dbReference type="Proteomes" id="UP001165960">
    <property type="component" value="Unassembled WGS sequence"/>
</dbReference>
<name>A0ACC2T3W0_9FUNG</name>
<dbReference type="EMBL" id="QTSX02003642">
    <property type="protein sequence ID" value="KAJ9069295.1"/>
    <property type="molecule type" value="Genomic_DNA"/>
</dbReference>
<evidence type="ECO:0000313" key="1">
    <source>
        <dbReference type="EMBL" id="KAJ9069295.1"/>
    </source>
</evidence>
<proteinExistence type="predicted"/>
<keyword evidence="2" id="KW-1185">Reference proteome</keyword>
<sequence length="144" mass="16166">MNIKKSNPIETFQSSFTRSSGPGGQNVNKVATKVELRFNVDGAAWLPKYIRLKLCKEIAVNRVNTKGEYIITSSRTRTQLGNLNDCVDKIYSDICRAAETVPKPTSQAALSRTQGLAKVAFQVRKTNKMFHSNKKASRRKPFEE</sequence>
<organism evidence="1 2">
    <name type="scientific">Entomophthora muscae</name>
    <dbReference type="NCBI Taxonomy" id="34485"/>
    <lineage>
        <taxon>Eukaryota</taxon>
        <taxon>Fungi</taxon>
        <taxon>Fungi incertae sedis</taxon>
        <taxon>Zoopagomycota</taxon>
        <taxon>Entomophthoromycotina</taxon>
        <taxon>Entomophthoromycetes</taxon>
        <taxon>Entomophthorales</taxon>
        <taxon>Entomophthoraceae</taxon>
        <taxon>Entomophthora</taxon>
    </lineage>
</organism>
<evidence type="ECO:0000313" key="2">
    <source>
        <dbReference type="Proteomes" id="UP001165960"/>
    </source>
</evidence>
<reference evidence="1" key="1">
    <citation type="submission" date="2022-04" db="EMBL/GenBank/DDBJ databases">
        <title>Genome of the entomopathogenic fungus Entomophthora muscae.</title>
        <authorList>
            <person name="Elya C."/>
            <person name="Lovett B.R."/>
            <person name="Lee E."/>
            <person name="Macias A.M."/>
            <person name="Hajek A.E."/>
            <person name="De Bivort B.L."/>
            <person name="Kasson M.T."/>
            <person name="De Fine Licht H.H."/>
            <person name="Stajich J.E."/>
        </authorList>
    </citation>
    <scope>NUCLEOTIDE SEQUENCE</scope>
    <source>
        <strain evidence="1">Berkeley</strain>
    </source>
</reference>
<gene>
    <name evidence="1" type="ORF">DSO57_1019976</name>
</gene>